<evidence type="ECO:0000256" key="1">
    <source>
        <dbReference type="ARBA" id="ARBA00010641"/>
    </source>
</evidence>
<dbReference type="GO" id="GO:0006352">
    <property type="term" value="P:DNA-templated transcription initiation"/>
    <property type="evidence" value="ECO:0007669"/>
    <property type="project" value="InterPro"/>
</dbReference>
<proteinExistence type="inferred from homology"/>
<comment type="caution">
    <text evidence="8">The sequence shown here is derived from an EMBL/GenBank/DDBJ whole genome shotgun (WGS) entry which is preliminary data.</text>
</comment>
<evidence type="ECO:0000313" key="9">
    <source>
        <dbReference type="Proteomes" id="UP000249061"/>
    </source>
</evidence>
<dbReference type="InterPro" id="IPR013325">
    <property type="entry name" value="RNA_pol_sigma_r2"/>
</dbReference>
<dbReference type="Pfam" id="PF08281">
    <property type="entry name" value="Sigma70_r4_2"/>
    <property type="match status" value="1"/>
</dbReference>
<dbReference type="InterPro" id="IPR014284">
    <property type="entry name" value="RNA_pol_sigma-70_dom"/>
</dbReference>
<dbReference type="InterPro" id="IPR007627">
    <property type="entry name" value="RNA_pol_sigma70_r2"/>
</dbReference>
<keyword evidence="2" id="KW-0805">Transcription regulation</keyword>
<reference evidence="8 9" key="1">
    <citation type="submission" date="2017-08" db="EMBL/GenBank/DDBJ databases">
        <title>Infants hospitalized years apart are colonized by the same room-sourced microbial strains.</title>
        <authorList>
            <person name="Brooks B."/>
            <person name="Olm M.R."/>
            <person name="Firek B.A."/>
            <person name="Baker R."/>
            <person name="Thomas B.C."/>
            <person name="Morowitz M.J."/>
            <person name="Banfield J.F."/>
        </authorList>
    </citation>
    <scope>NUCLEOTIDE SEQUENCE [LARGE SCALE GENOMIC DNA]</scope>
    <source>
        <strain evidence="8">S2_003_000_R2_14</strain>
    </source>
</reference>
<comment type="similarity">
    <text evidence="1">Belongs to the sigma-70 factor family. ECF subfamily.</text>
</comment>
<gene>
    <name evidence="8" type="ORF">DI536_29925</name>
</gene>
<sequence length="172" mass="19503">MLRVSRGDRQAFTQLFDRHQQRVVRFCYRFTGDRSRAEELAQDTFVRLFRSADRYQARAKFSTFLFHIATNLCLNAQRGAKARPQTTMELEVEKPDVDSPEATLAAKDTEAAVQRALSNMSDRERAAFAMARFEGLPYRDIAEALDASEAAIKSLVHRASLQVVAQLERSAS</sequence>
<keyword evidence="4" id="KW-0238">DNA-binding</keyword>
<feature type="domain" description="RNA polymerase sigma factor 70 region 4 type 2" evidence="7">
    <location>
        <begin position="112"/>
        <end position="159"/>
    </location>
</feature>
<evidence type="ECO:0000313" key="8">
    <source>
        <dbReference type="EMBL" id="PZR06627.1"/>
    </source>
</evidence>
<dbReference type="InterPro" id="IPR013324">
    <property type="entry name" value="RNA_pol_sigma_r3/r4-like"/>
</dbReference>
<dbReference type="AlphaFoldDB" id="A0A2W5SY02"/>
<evidence type="ECO:0000256" key="3">
    <source>
        <dbReference type="ARBA" id="ARBA00023082"/>
    </source>
</evidence>
<dbReference type="InterPro" id="IPR013249">
    <property type="entry name" value="RNA_pol_sigma70_r4_t2"/>
</dbReference>
<keyword evidence="5" id="KW-0804">Transcription</keyword>
<name>A0A2W5SY02_9BACT</name>
<evidence type="ECO:0000259" key="6">
    <source>
        <dbReference type="Pfam" id="PF04542"/>
    </source>
</evidence>
<dbReference type="SUPFAM" id="SSF88659">
    <property type="entry name" value="Sigma3 and sigma4 domains of RNA polymerase sigma factors"/>
    <property type="match status" value="1"/>
</dbReference>
<evidence type="ECO:0000259" key="7">
    <source>
        <dbReference type="Pfam" id="PF08281"/>
    </source>
</evidence>
<keyword evidence="3" id="KW-0731">Sigma factor</keyword>
<evidence type="ECO:0000256" key="5">
    <source>
        <dbReference type="ARBA" id="ARBA00023163"/>
    </source>
</evidence>
<organism evidence="8 9">
    <name type="scientific">Archangium gephyra</name>
    <dbReference type="NCBI Taxonomy" id="48"/>
    <lineage>
        <taxon>Bacteria</taxon>
        <taxon>Pseudomonadati</taxon>
        <taxon>Myxococcota</taxon>
        <taxon>Myxococcia</taxon>
        <taxon>Myxococcales</taxon>
        <taxon>Cystobacterineae</taxon>
        <taxon>Archangiaceae</taxon>
        <taxon>Archangium</taxon>
    </lineage>
</organism>
<dbReference type="InterPro" id="IPR039425">
    <property type="entry name" value="RNA_pol_sigma-70-like"/>
</dbReference>
<dbReference type="Pfam" id="PF04542">
    <property type="entry name" value="Sigma70_r2"/>
    <property type="match status" value="1"/>
</dbReference>
<dbReference type="Gene3D" id="1.10.1740.10">
    <property type="match status" value="1"/>
</dbReference>
<dbReference type="GO" id="GO:0016987">
    <property type="term" value="F:sigma factor activity"/>
    <property type="evidence" value="ECO:0007669"/>
    <property type="project" value="UniProtKB-KW"/>
</dbReference>
<dbReference type="CDD" id="cd06171">
    <property type="entry name" value="Sigma70_r4"/>
    <property type="match status" value="1"/>
</dbReference>
<dbReference type="Proteomes" id="UP000249061">
    <property type="component" value="Unassembled WGS sequence"/>
</dbReference>
<dbReference type="SUPFAM" id="SSF88946">
    <property type="entry name" value="Sigma2 domain of RNA polymerase sigma factors"/>
    <property type="match status" value="1"/>
</dbReference>
<dbReference type="GO" id="GO:0003677">
    <property type="term" value="F:DNA binding"/>
    <property type="evidence" value="ECO:0007669"/>
    <property type="project" value="UniProtKB-KW"/>
</dbReference>
<dbReference type="PANTHER" id="PTHR43133:SF8">
    <property type="entry name" value="RNA POLYMERASE SIGMA FACTOR HI_1459-RELATED"/>
    <property type="match status" value="1"/>
</dbReference>
<accession>A0A2W5SY02</accession>
<evidence type="ECO:0000256" key="2">
    <source>
        <dbReference type="ARBA" id="ARBA00023015"/>
    </source>
</evidence>
<dbReference type="EMBL" id="QFQP01000037">
    <property type="protein sequence ID" value="PZR06627.1"/>
    <property type="molecule type" value="Genomic_DNA"/>
</dbReference>
<feature type="domain" description="RNA polymerase sigma-70 region 2" evidence="6">
    <location>
        <begin position="15"/>
        <end position="81"/>
    </location>
</feature>
<dbReference type="PANTHER" id="PTHR43133">
    <property type="entry name" value="RNA POLYMERASE ECF-TYPE SIGMA FACTO"/>
    <property type="match status" value="1"/>
</dbReference>
<dbReference type="Gene3D" id="1.10.10.10">
    <property type="entry name" value="Winged helix-like DNA-binding domain superfamily/Winged helix DNA-binding domain"/>
    <property type="match status" value="1"/>
</dbReference>
<dbReference type="NCBIfam" id="TIGR02937">
    <property type="entry name" value="sigma70-ECF"/>
    <property type="match status" value="1"/>
</dbReference>
<dbReference type="InterPro" id="IPR036388">
    <property type="entry name" value="WH-like_DNA-bd_sf"/>
</dbReference>
<protein>
    <submittedName>
        <fullName evidence="8">RNA polymerase subunit sigma-70</fullName>
    </submittedName>
</protein>
<evidence type="ECO:0000256" key="4">
    <source>
        <dbReference type="ARBA" id="ARBA00023125"/>
    </source>
</evidence>